<evidence type="ECO:0000313" key="1">
    <source>
        <dbReference type="EMBL" id="MCM4079998.1"/>
    </source>
</evidence>
<dbReference type="Proteomes" id="UP001523216">
    <property type="component" value="Unassembled WGS sequence"/>
</dbReference>
<comment type="caution">
    <text evidence="1">The sequence shown here is derived from an EMBL/GenBank/DDBJ whole genome shotgun (WGS) entry which is preliminary data.</text>
</comment>
<proteinExistence type="predicted"/>
<accession>A0ABT0Y3D3</accession>
<protein>
    <submittedName>
        <fullName evidence="1">Uncharacterized protein</fullName>
    </submittedName>
</protein>
<evidence type="ECO:0000313" key="2">
    <source>
        <dbReference type="Proteomes" id="UP001523216"/>
    </source>
</evidence>
<keyword evidence="2" id="KW-1185">Reference proteome</keyword>
<reference evidence="1 2" key="1">
    <citation type="submission" date="2022-06" db="EMBL/GenBank/DDBJ databases">
        <title>Actinoplanes abujensis sp. nov., isolated from Nigerian arid soil.</title>
        <authorList>
            <person name="Ding P."/>
        </authorList>
    </citation>
    <scope>NUCLEOTIDE SEQUENCE [LARGE SCALE GENOMIC DNA]</scope>
    <source>
        <strain evidence="2">TRM88002</strain>
    </source>
</reference>
<organism evidence="1 2">
    <name type="scientific">Paractinoplanes hotanensis</name>
    <dbReference type="NCBI Taxonomy" id="2906497"/>
    <lineage>
        <taxon>Bacteria</taxon>
        <taxon>Bacillati</taxon>
        <taxon>Actinomycetota</taxon>
        <taxon>Actinomycetes</taxon>
        <taxon>Micromonosporales</taxon>
        <taxon>Micromonosporaceae</taxon>
        <taxon>Paractinoplanes</taxon>
    </lineage>
</organism>
<sequence length="43" mass="4660">MVDRDAAQTVTQHVLGPDGAYEVVSKTPLAWLLQTDPAEHLEG</sequence>
<name>A0ABT0Y3D3_9ACTN</name>
<gene>
    <name evidence="1" type="ORF">LXN57_20680</name>
</gene>
<dbReference type="EMBL" id="JAMQOL010000027">
    <property type="protein sequence ID" value="MCM4079998.1"/>
    <property type="molecule type" value="Genomic_DNA"/>
</dbReference>